<dbReference type="EMBL" id="CAJNDS010002523">
    <property type="protein sequence ID" value="CAE7510187.1"/>
    <property type="molecule type" value="Genomic_DNA"/>
</dbReference>
<feature type="region of interest" description="Disordered" evidence="3">
    <location>
        <begin position="254"/>
        <end position="275"/>
    </location>
</feature>
<keyword evidence="2" id="KW-0175">Coiled coil</keyword>
<dbReference type="Proteomes" id="UP000604046">
    <property type="component" value="Unassembled WGS sequence"/>
</dbReference>
<dbReference type="PANTHER" id="PTHR18916">
    <property type="entry name" value="DYNACTIN 1-RELATED MICROTUBULE-BINDING"/>
    <property type="match status" value="1"/>
</dbReference>
<feature type="coiled-coil region" evidence="2">
    <location>
        <begin position="714"/>
        <end position="782"/>
    </location>
</feature>
<dbReference type="Gene3D" id="1.20.5.190">
    <property type="match status" value="2"/>
</dbReference>
<dbReference type="GO" id="GO:0005509">
    <property type="term" value="F:calcium ion binding"/>
    <property type="evidence" value="ECO:0007669"/>
    <property type="project" value="InterPro"/>
</dbReference>
<evidence type="ECO:0000256" key="2">
    <source>
        <dbReference type="SAM" id="Coils"/>
    </source>
</evidence>
<dbReference type="InterPro" id="IPR018247">
    <property type="entry name" value="EF_Hand_1_Ca_BS"/>
</dbReference>
<feature type="compositionally biased region" description="Polar residues" evidence="3">
    <location>
        <begin position="56"/>
        <end position="65"/>
    </location>
</feature>
<dbReference type="InterPro" id="IPR000048">
    <property type="entry name" value="IQ_motif_EF-hand-BS"/>
</dbReference>
<feature type="domain" description="EF-hand" evidence="4">
    <location>
        <begin position="420"/>
        <end position="446"/>
    </location>
</feature>
<dbReference type="SUPFAM" id="SSF74924">
    <property type="entry name" value="Cap-Gly domain"/>
    <property type="match status" value="1"/>
</dbReference>
<dbReference type="Gene3D" id="1.10.238.10">
    <property type="entry name" value="EF-hand"/>
    <property type="match status" value="1"/>
</dbReference>
<dbReference type="Gene3D" id="2.30.30.190">
    <property type="entry name" value="CAP Gly-rich-like domain"/>
    <property type="match status" value="1"/>
</dbReference>
<organism evidence="6 7">
    <name type="scientific">Symbiodinium natans</name>
    <dbReference type="NCBI Taxonomy" id="878477"/>
    <lineage>
        <taxon>Eukaryota</taxon>
        <taxon>Sar</taxon>
        <taxon>Alveolata</taxon>
        <taxon>Dinophyceae</taxon>
        <taxon>Suessiales</taxon>
        <taxon>Symbiodiniaceae</taxon>
        <taxon>Symbiodinium</taxon>
    </lineage>
</organism>
<feature type="compositionally biased region" description="Acidic residues" evidence="3">
    <location>
        <begin position="76"/>
        <end position="86"/>
    </location>
</feature>
<dbReference type="PROSITE" id="PS00018">
    <property type="entry name" value="EF_HAND_1"/>
    <property type="match status" value="1"/>
</dbReference>
<dbReference type="SMART" id="SM00015">
    <property type="entry name" value="IQ"/>
    <property type="match status" value="4"/>
</dbReference>
<accession>A0A812T0C1</accession>
<dbReference type="PROSITE" id="PS50096">
    <property type="entry name" value="IQ"/>
    <property type="match status" value="2"/>
</dbReference>
<dbReference type="PROSITE" id="PS00845">
    <property type="entry name" value="CAP_GLY_1"/>
    <property type="match status" value="1"/>
</dbReference>
<dbReference type="SUPFAM" id="SSF47473">
    <property type="entry name" value="EF-hand"/>
    <property type="match status" value="1"/>
</dbReference>
<comment type="caution">
    <text evidence="6">The sequence shown here is derived from an EMBL/GenBank/DDBJ whole genome shotgun (WGS) entry which is preliminary data.</text>
</comment>
<dbReference type="PROSITE" id="PS50245">
    <property type="entry name" value="CAP_GLY_2"/>
    <property type="match status" value="1"/>
</dbReference>
<keyword evidence="1" id="KW-0106">Calcium</keyword>
<evidence type="ECO:0000256" key="1">
    <source>
        <dbReference type="ARBA" id="ARBA00022837"/>
    </source>
</evidence>
<dbReference type="AlphaFoldDB" id="A0A812T0C1"/>
<name>A0A812T0C1_9DINO</name>
<dbReference type="InterPro" id="IPR000938">
    <property type="entry name" value="CAP-Gly_domain"/>
</dbReference>
<dbReference type="InterPro" id="IPR011992">
    <property type="entry name" value="EF-hand-dom_pair"/>
</dbReference>
<evidence type="ECO:0000259" key="4">
    <source>
        <dbReference type="PROSITE" id="PS50222"/>
    </source>
</evidence>
<evidence type="ECO:0000256" key="3">
    <source>
        <dbReference type="SAM" id="MobiDB-lite"/>
    </source>
</evidence>
<feature type="coiled-coil region" evidence="2">
    <location>
        <begin position="530"/>
        <end position="598"/>
    </location>
</feature>
<evidence type="ECO:0000313" key="7">
    <source>
        <dbReference type="Proteomes" id="UP000604046"/>
    </source>
</evidence>
<dbReference type="InterPro" id="IPR036859">
    <property type="entry name" value="CAP-Gly_dom_sf"/>
</dbReference>
<sequence>MSLRCRVAWKTCTGMRAREIKAELMDSGVDTSDIFDKDDLAKRLFDLRTGAIHGSPSPTEPSSGAGSVEATAEAEAKEDEEAEAPVEDFVQKCRDMSVKELRTELGTRNIKWADALDKDDLVQRLAPVLAEEAAMAAKGPLRPGQERWCLLAKFAVVRVDFSLRLAMARTFRPGDRVTVAQTQLCGTVKFIGATEFAAGEWMGIELDEKAGKNNGSVKGKCYFDCKPEHGLFVRPTAVTKIQAVEPLPEVNVQKPPPGASLHKTPSPPAVPPAASAPKVTLQPALLVVPQPHASSPPRRISKVEEGDKTREAGVQLELAQAMEDHDADSIRRLLPVAMNLGLPPEVRQTMQEEVDAVCSSISQLAQSITNLEVIGRLGTELERRVWEKLESKIHSIVESAMAKVPAPAPRPVLELEAFRFEHFDLNGDGIITRDEFEEARQMIMSGHGGKTFPPAAKVAEKLPQKIDATRPQREQAPRAVMRQLYSQAAQRLQVLERASKHPDVEAAQLVVKHLIQKGLQKALLMAPHALAEAQQDIAAIRASKQRIEDATKRAEERVNAASTKVQAMARGRQARQKKDLLEKSAVTLQRALRRLRQQRHQGKKMDFVAVVRAVKGQRREWAMEFQRVAGEDGLDQQPFVEALTRACGESVSSLQAEKLWMGYVQQSKHAGPMLLPTFWAICDAVLQGDIQAAEFADMTVEEYMSYASSTPDALAEAQQDIAAIRASKQRIEDATKRAEERVNAASTKVQAMARGRQARQKKDLLEKSAVTLQRALRRLRQQRHQGKKMDFVAVVRAVKGQRREWAMEFQRVAGEDGLDQQPFVEALTRACSESVSSLQAEKLWMGYLQQSEQSGPMVLATFWAICDAVLQGDVQAAEFADMTVEEYVSYGQAVPRPGLSRFYVSCTGHDDTIKFLVQHSSKTGGALA</sequence>
<dbReference type="OrthoDB" id="2130750at2759"/>
<gene>
    <name evidence="6" type="primary">Clip1</name>
    <name evidence="6" type="ORF">SNAT2548_LOCUS28568</name>
</gene>
<evidence type="ECO:0000259" key="5">
    <source>
        <dbReference type="PROSITE" id="PS50245"/>
    </source>
</evidence>
<dbReference type="Pfam" id="PF01302">
    <property type="entry name" value="CAP_GLY"/>
    <property type="match status" value="1"/>
</dbReference>
<dbReference type="InterPro" id="IPR002048">
    <property type="entry name" value="EF_hand_dom"/>
</dbReference>
<keyword evidence="7" id="KW-1185">Reference proteome</keyword>
<dbReference type="PROSITE" id="PS50222">
    <property type="entry name" value="EF_HAND_2"/>
    <property type="match status" value="1"/>
</dbReference>
<proteinExistence type="predicted"/>
<protein>
    <submittedName>
        <fullName evidence="6">Clip1 protein</fullName>
    </submittedName>
</protein>
<dbReference type="SMART" id="SM01052">
    <property type="entry name" value="CAP_GLY"/>
    <property type="match status" value="1"/>
</dbReference>
<reference evidence="6" key="1">
    <citation type="submission" date="2021-02" db="EMBL/GenBank/DDBJ databases">
        <authorList>
            <person name="Dougan E. K."/>
            <person name="Rhodes N."/>
            <person name="Thang M."/>
            <person name="Chan C."/>
        </authorList>
    </citation>
    <scope>NUCLEOTIDE SEQUENCE</scope>
</reference>
<feature type="region of interest" description="Disordered" evidence="3">
    <location>
        <begin position="50"/>
        <end position="86"/>
    </location>
</feature>
<feature type="domain" description="CAP-Gly" evidence="5">
    <location>
        <begin position="192"/>
        <end position="234"/>
    </location>
</feature>
<evidence type="ECO:0000313" key="6">
    <source>
        <dbReference type="EMBL" id="CAE7510187.1"/>
    </source>
</evidence>